<dbReference type="Proteomes" id="UP000012073">
    <property type="component" value="Unassembled WGS sequence"/>
</dbReference>
<dbReference type="EMBL" id="HG001706">
    <property type="protein sequence ID" value="CDF34812.1"/>
    <property type="molecule type" value="Genomic_DNA"/>
</dbReference>
<dbReference type="OMA" id="MPGPWAD"/>
<dbReference type="OrthoDB" id="443682at2759"/>
<proteinExistence type="predicted"/>
<dbReference type="Pfam" id="PF04194">
    <property type="entry name" value="PDCD2_C"/>
    <property type="match status" value="1"/>
</dbReference>
<evidence type="ECO:0000313" key="3">
    <source>
        <dbReference type="EMBL" id="CDF34812.1"/>
    </source>
</evidence>
<protein>
    <recommendedName>
        <fullName evidence="2">Programmed cell death protein 2 C-terminal domain-containing protein</fullName>
    </recommendedName>
</protein>
<sequence length="396" mass="43308">MTNDPYILGFASEQPFDSASASWYDTHIGGLPIWPPALEVAIPDCPLCDAKRVLVLQAYAPHWNHPERLVCVFGCNSIQCSANVQAWWAVRVCRVQAEKGPAIELAEGSAGVAQVSAEEEEIQWDTDSDSDNSSDEGGSVKDLGLLSLEVELATARKAASASGTPAKPSSRRSPSKPLKRDRHGTQNALKATGRKEGSLHSVPISASAPEINAPSHRETCASYYVEVDYEPQEAAPLVEDSSIDALLQKYKDEEHSRAATGTFEEWTAEKENDNETAGLRNQEDFLQTIARAPSQILRYKLGGKPLWPSHPAPQLDTNETCECGAPLMFELQLLGSSLHFLKPEESVPRHQAEAGMNFASIAIFTCENDCTKIDTVAENGEFKVLRQSVCIQQDDW</sequence>
<reference evidence="4" key="1">
    <citation type="journal article" date="2013" name="Proc. Natl. Acad. Sci. U.S.A.">
        <title>Genome structure and metabolic features in the red seaweed Chondrus crispus shed light on evolution of the Archaeplastida.</title>
        <authorList>
            <person name="Collen J."/>
            <person name="Porcel B."/>
            <person name="Carre W."/>
            <person name="Ball S.G."/>
            <person name="Chaparro C."/>
            <person name="Tonon T."/>
            <person name="Barbeyron T."/>
            <person name="Michel G."/>
            <person name="Noel B."/>
            <person name="Valentin K."/>
            <person name="Elias M."/>
            <person name="Artiguenave F."/>
            <person name="Arun A."/>
            <person name="Aury J.M."/>
            <person name="Barbosa-Neto J.F."/>
            <person name="Bothwell J.H."/>
            <person name="Bouget F.Y."/>
            <person name="Brillet L."/>
            <person name="Cabello-Hurtado F."/>
            <person name="Capella-Gutierrez S."/>
            <person name="Charrier B."/>
            <person name="Cladiere L."/>
            <person name="Cock J.M."/>
            <person name="Coelho S.M."/>
            <person name="Colleoni C."/>
            <person name="Czjzek M."/>
            <person name="Da Silva C."/>
            <person name="Delage L."/>
            <person name="Denoeud F."/>
            <person name="Deschamps P."/>
            <person name="Dittami S.M."/>
            <person name="Gabaldon T."/>
            <person name="Gachon C.M."/>
            <person name="Groisillier A."/>
            <person name="Herve C."/>
            <person name="Jabbari K."/>
            <person name="Katinka M."/>
            <person name="Kloareg B."/>
            <person name="Kowalczyk N."/>
            <person name="Labadie K."/>
            <person name="Leblanc C."/>
            <person name="Lopez P.J."/>
            <person name="McLachlan D.H."/>
            <person name="Meslet-Cladiere L."/>
            <person name="Moustafa A."/>
            <person name="Nehr Z."/>
            <person name="Nyvall Collen P."/>
            <person name="Panaud O."/>
            <person name="Partensky F."/>
            <person name="Poulain J."/>
            <person name="Rensing S.A."/>
            <person name="Rousvoal S."/>
            <person name="Samson G."/>
            <person name="Symeonidi A."/>
            <person name="Weissenbach J."/>
            <person name="Zambounis A."/>
            <person name="Wincker P."/>
            <person name="Boyen C."/>
        </authorList>
    </citation>
    <scope>NUCLEOTIDE SEQUENCE [LARGE SCALE GENOMIC DNA]</scope>
    <source>
        <strain evidence="4">cv. Stackhouse</strain>
    </source>
</reference>
<dbReference type="PANTHER" id="PTHR46421">
    <property type="entry name" value="PROGRAMMED CELL DEATH PROTEIN 2-LIKE"/>
    <property type="match status" value="1"/>
</dbReference>
<evidence type="ECO:0000256" key="1">
    <source>
        <dbReference type="SAM" id="MobiDB-lite"/>
    </source>
</evidence>
<feature type="domain" description="Programmed cell death protein 2 C-terminal" evidence="2">
    <location>
        <begin position="283"/>
        <end position="391"/>
    </location>
</feature>
<accession>R7Q8E4</accession>
<name>R7Q8E4_CHOCR</name>
<dbReference type="AlphaFoldDB" id="R7Q8E4"/>
<dbReference type="RefSeq" id="XP_005714631.1">
    <property type="nucleotide sequence ID" value="XM_005714574.1"/>
</dbReference>
<dbReference type="GO" id="GO:0005737">
    <property type="term" value="C:cytoplasm"/>
    <property type="evidence" value="ECO:0007669"/>
    <property type="project" value="InterPro"/>
</dbReference>
<feature type="region of interest" description="Disordered" evidence="1">
    <location>
        <begin position="107"/>
        <end position="140"/>
    </location>
</feature>
<organism evidence="3 4">
    <name type="scientific">Chondrus crispus</name>
    <name type="common">Carrageen Irish moss</name>
    <name type="synonym">Polymorpha crispa</name>
    <dbReference type="NCBI Taxonomy" id="2769"/>
    <lineage>
        <taxon>Eukaryota</taxon>
        <taxon>Rhodophyta</taxon>
        <taxon>Florideophyceae</taxon>
        <taxon>Rhodymeniophycidae</taxon>
        <taxon>Gigartinales</taxon>
        <taxon>Gigartinaceae</taxon>
        <taxon>Chondrus</taxon>
    </lineage>
</organism>
<dbReference type="GeneID" id="17322359"/>
<dbReference type="STRING" id="2769.R7Q8E4"/>
<dbReference type="PANTHER" id="PTHR46421:SF1">
    <property type="entry name" value="PROGRAMMED CELL DEATH PROTEIN 2-LIKE"/>
    <property type="match status" value="1"/>
</dbReference>
<feature type="compositionally biased region" description="Basic residues" evidence="1">
    <location>
        <begin position="169"/>
        <end position="182"/>
    </location>
</feature>
<dbReference type="Gramene" id="CDF34812">
    <property type="protein sequence ID" value="CDF34812"/>
    <property type="gene ID" value="CHC_T00003719001"/>
</dbReference>
<gene>
    <name evidence="3" type="ORF">CHC_T00003719001</name>
</gene>
<keyword evidence="4" id="KW-1185">Reference proteome</keyword>
<dbReference type="InterPro" id="IPR052815">
    <property type="entry name" value="PDCD2-like_regulator"/>
</dbReference>
<feature type="compositionally biased region" description="Acidic residues" evidence="1">
    <location>
        <begin position="117"/>
        <end position="134"/>
    </location>
</feature>
<dbReference type="PhylomeDB" id="R7Q8E4"/>
<feature type="region of interest" description="Disordered" evidence="1">
    <location>
        <begin position="157"/>
        <end position="208"/>
    </location>
</feature>
<dbReference type="InterPro" id="IPR007320">
    <property type="entry name" value="PDCD2_C"/>
</dbReference>
<evidence type="ECO:0000259" key="2">
    <source>
        <dbReference type="Pfam" id="PF04194"/>
    </source>
</evidence>
<evidence type="ECO:0000313" key="4">
    <source>
        <dbReference type="Proteomes" id="UP000012073"/>
    </source>
</evidence>
<dbReference type="KEGG" id="ccp:CHC_T00003719001"/>